<proteinExistence type="predicted"/>
<sequence>MNEIIFTGFGVDIIKRDGEYFIRYDTGTIAMIEKESKITPEEALKAQKSENDAYEVIMATQTRERENKHFFS</sequence>
<protein>
    <submittedName>
        <fullName evidence="1">Uncharacterized protein</fullName>
    </submittedName>
</protein>
<dbReference type="RefSeq" id="WP_112780886.1">
    <property type="nucleotide sequence ID" value="NZ_CABMNQ010000016.1"/>
</dbReference>
<comment type="caution">
    <text evidence="1">The sequence shown here is derived from an EMBL/GenBank/DDBJ whole genome shotgun (WGS) entry which is preliminary data.</text>
</comment>
<dbReference type="EMBL" id="QMDH01000016">
    <property type="protein sequence ID" value="RAZ67571.1"/>
    <property type="molecule type" value="Genomic_DNA"/>
</dbReference>
<gene>
    <name evidence="1" type="ORF">DP202_11960</name>
</gene>
<evidence type="ECO:0000313" key="2">
    <source>
        <dbReference type="Proteomes" id="UP000251576"/>
    </source>
</evidence>
<evidence type="ECO:0000313" key="1">
    <source>
        <dbReference type="EMBL" id="RAZ67571.1"/>
    </source>
</evidence>
<reference evidence="1 2" key="1">
    <citation type="submission" date="2018-06" db="EMBL/GenBank/DDBJ databases">
        <title>ACT-28, a chromosomally-encoded AmpC with carbapenemase activity from Enterobacter kobei.</title>
        <authorList>
            <person name="Jousset A.B."/>
            <person name="Oueslati S."/>
            <person name="Bernabeu S."/>
            <person name="Takissian J."/>
            <person name="Creton E."/>
            <person name="Vogel A."/>
            <person name="Cotellon G."/>
            <person name="Bonnin R.A."/>
            <person name="Dortet L."/>
            <person name="Naas T."/>
        </authorList>
    </citation>
    <scope>NUCLEOTIDE SEQUENCE [LARGE SCALE GENOMIC DNA]</scope>
    <source>
        <strain evidence="1 2">99B3</strain>
    </source>
</reference>
<name>A0A330GAI2_ENTCL</name>
<accession>A0A330GAI2</accession>
<dbReference type="Proteomes" id="UP000251576">
    <property type="component" value="Unassembled WGS sequence"/>
</dbReference>
<dbReference type="AlphaFoldDB" id="A0A330GAI2"/>
<organism evidence="1 2">
    <name type="scientific">Enterobacter cloacae</name>
    <dbReference type="NCBI Taxonomy" id="550"/>
    <lineage>
        <taxon>Bacteria</taxon>
        <taxon>Pseudomonadati</taxon>
        <taxon>Pseudomonadota</taxon>
        <taxon>Gammaproteobacteria</taxon>
        <taxon>Enterobacterales</taxon>
        <taxon>Enterobacteriaceae</taxon>
        <taxon>Enterobacter</taxon>
        <taxon>Enterobacter cloacae complex</taxon>
    </lineage>
</organism>